<dbReference type="OrthoDB" id="9792074at2"/>
<evidence type="ECO:0000259" key="1">
    <source>
        <dbReference type="Pfam" id="PF02557"/>
    </source>
</evidence>
<gene>
    <name evidence="2" type="ORF">F7732_15420</name>
</gene>
<dbReference type="InterPro" id="IPR009045">
    <property type="entry name" value="Zn_M74/Hedgehog-like"/>
</dbReference>
<dbReference type="InterPro" id="IPR052179">
    <property type="entry name" value="DD-CPase-like"/>
</dbReference>
<evidence type="ECO:0000313" key="3">
    <source>
        <dbReference type="Proteomes" id="UP000441354"/>
    </source>
</evidence>
<dbReference type="InterPro" id="IPR003709">
    <property type="entry name" value="VanY-like_core_dom"/>
</dbReference>
<evidence type="ECO:0000313" key="2">
    <source>
        <dbReference type="EMBL" id="KAB2331244.1"/>
    </source>
</evidence>
<accession>A0A7V7UTV1</accession>
<dbReference type="GO" id="GO:0006508">
    <property type="term" value="P:proteolysis"/>
    <property type="evidence" value="ECO:0007669"/>
    <property type="project" value="InterPro"/>
</dbReference>
<dbReference type="EMBL" id="WBOT01000005">
    <property type="protein sequence ID" value="KAB2331244.1"/>
    <property type="molecule type" value="Genomic_DNA"/>
</dbReference>
<protein>
    <submittedName>
        <fullName evidence="2">M15 family metallopeptidase</fullName>
    </submittedName>
</protein>
<dbReference type="GO" id="GO:0008233">
    <property type="term" value="F:peptidase activity"/>
    <property type="evidence" value="ECO:0007669"/>
    <property type="project" value="InterPro"/>
</dbReference>
<dbReference type="SUPFAM" id="SSF55166">
    <property type="entry name" value="Hedgehog/DD-peptidase"/>
    <property type="match status" value="1"/>
</dbReference>
<organism evidence="2 3">
    <name type="scientific">Bacillus mesophilum</name>
    <dbReference type="NCBI Taxonomy" id="1071718"/>
    <lineage>
        <taxon>Bacteria</taxon>
        <taxon>Bacillati</taxon>
        <taxon>Bacillota</taxon>
        <taxon>Bacilli</taxon>
        <taxon>Bacillales</taxon>
        <taxon>Bacillaceae</taxon>
        <taxon>Bacillus</taxon>
    </lineage>
</organism>
<sequence>MRHITLQKDDMYKGYLLLVNRHNGLKQRQAHDSPALVPCLENVESILLERRAAASLTQLLEKVEARGNIVPVSGFRSKEEQEQLFQDSLTENGRTFTEQYVAYPGCSEHESGLAIDLGENTDEIDFIRPSFPYTGVFGKFRKLAADYGFIERYSSGKEEITGISHEPWHFRYIGYPHARIMNHHDFCLEEYIQFLSDFPQDGQHYTFTEKGKNFEIFYVRAKDRETIIQIPEDCLYQISGNNVDGFIVTVWRNSL</sequence>
<dbReference type="AlphaFoldDB" id="A0A7V7UTV1"/>
<dbReference type="RefSeq" id="WP_151574908.1">
    <property type="nucleotide sequence ID" value="NZ_WBOT01000005.1"/>
</dbReference>
<dbReference type="PANTHER" id="PTHR34385">
    <property type="entry name" value="D-ALANYL-D-ALANINE CARBOXYPEPTIDASE"/>
    <property type="match status" value="1"/>
</dbReference>
<comment type="caution">
    <text evidence="2">The sequence shown here is derived from an EMBL/GenBank/DDBJ whole genome shotgun (WGS) entry which is preliminary data.</text>
</comment>
<dbReference type="Gene3D" id="3.30.200.180">
    <property type="match status" value="1"/>
</dbReference>
<keyword evidence="3" id="KW-1185">Reference proteome</keyword>
<dbReference type="PANTHER" id="PTHR34385:SF1">
    <property type="entry name" value="PEPTIDOGLYCAN L-ALANYL-D-GLUTAMATE ENDOPEPTIDASE CWLK"/>
    <property type="match status" value="1"/>
</dbReference>
<proteinExistence type="predicted"/>
<dbReference type="Gene3D" id="3.30.1380.10">
    <property type="match status" value="1"/>
</dbReference>
<reference evidence="2 3" key="1">
    <citation type="journal article" date="2014" name="Arch. Microbiol.">
        <title>Bacillus mesophilum sp. nov., strain IITR-54T, a novel 4-chlorobiphenyl dechlorinating bacterium.</title>
        <authorList>
            <person name="Manickam N."/>
            <person name="Singh N.K."/>
            <person name="Bajaj A."/>
            <person name="Kumar R.M."/>
            <person name="Kaur G."/>
            <person name="Kaur N."/>
            <person name="Bala M."/>
            <person name="Kumar A."/>
            <person name="Mayilraj S."/>
        </authorList>
    </citation>
    <scope>NUCLEOTIDE SEQUENCE [LARGE SCALE GENOMIC DNA]</scope>
    <source>
        <strain evidence="2 3">IITR-54</strain>
    </source>
</reference>
<dbReference type="Proteomes" id="UP000441354">
    <property type="component" value="Unassembled WGS sequence"/>
</dbReference>
<feature type="domain" description="D-alanyl-D-alanine carboxypeptidase-like core" evidence="1">
    <location>
        <begin position="47"/>
        <end position="174"/>
    </location>
</feature>
<name>A0A7V7UTV1_9BACI</name>
<dbReference type="Pfam" id="PF02557">
    <property type="entry name" value="VanY"/>
    <property type="match status" value="1"/>
</dbReference>